<comment type="subcellular location">
    <subcellularLocation>
        <location evidence="5">Cytoplasm</location>
    </subcellularLocation>
</comment>
<feature type="binding site" evidence="5">
    <location>
        <position position="275"/>
    </location>
    <ligand>
        <name>pyridoxal 5'-phosphate</name>
        <dbReference type="ChEBI" id="CHEBI:597326"/>
    </ligand>
</feature>
<comment type="pathway">
    <text evidence="5">Amino-acid biosynthesis; L-arginine biosynthesis; N(2)-acetyl-L-ornithine from L-glutamate: step 4/4.</text>
</comment>
<dbReference type="InterPro" id="IPR015422">
    <property type="entry name" value="PyrdxlP-dep_Trfase_small"/>
</dbReference>
<dbReference type="InterPro" id="IPR005814">
    <property type="entry name" value="Aminotrans_3"/>
</dbReference>
<name>A0A133USY2_9EURY</name>
<feature type="binding site" evidence="5">
    <location>
        <begin position="104"/>
        <end position="105"/>
    </location>
    <ligand>
        <name>pyridoxal 5'-phosphate</name>
        <dbReference type="ChEBI" id="CHEBI:597326"/>
    </ligand>
</feature>
<gene>
    <name evidence="5" type="primary">argD</name>
    <name evidence="6" type="ORF">AKJ38_01415</name>
</gene>
<dbReference type="GO" id="GO:0030170">
    <property type="term" value="F:pyridoxal phosphate binding"/>
    <property type="evidence" value="ECO:0007669"/>
    <property type="project" value="InterPro"/>
</dbReference>
<dbReference type="Gene3D" id="3.40.640.10">
    <property type="entry name" value="Type I PLP-dependent aspartate aminotransferase-like (Major domain)"/>
    <property type="match status" value="1"/>
</dbReference>
<evidence type="ECO:0000256" key="5">
    <source>
        <dbReference type="HAMAP-Rule" id="MF_01107"/>
    </source>
</evidence>
<comment type="catalytic activity">
    <reaction evidence="5">
        <text>N(2)-acetyl-L-ornithine + 2-oxoglutarate = N-acetyl-L-glutamate 5-semialdehyde + L-glutamate</text>
        <dbReference type="Rhea" id="RHEA:18049"/>
        <dbReference type="ChEBI" id="CHEBI:16810"/>
        <dbReference type="ChEBI" id="CHEBI:29123"/>
        <dbReference type="ChEBI" id="CHEBI:29985"/>
        <dbReference type="ChEBI" id="CHEBI:57805"/>
        <dbReference type="EC" id="2.6.1.11"/>
    </reaction>
</comment>
<keyword evidence="2 5" id="KW-0028">Amino-acid biosynthesis</keyword>
<dbReference type="GO" id="GO:0042802">
    <property type="term" value="F:identical protein binding"/>
    <property type="evidence" value="ECO:0007669"/>
    <property type="project" value="TreeGrafter"/>
</dbReference>
<keyword evidence="4 5" id="KW-0663">Pyridoxal phosphate</keyword>
<dbReference type="Gene3D" id="3.90.1150.10">
    <property type="entry name" value="Aspartate Aminotransferase, domain 1"/>
    <property type="match status" value="1"/>
</dbReference>
<proteinExistence type="inferred from homology"/>
<dbReference type="AlphaFoldDB" id="A0A133USY2"/>
<dbReference type="UniPathway" id="UPA00068">
    <property type="reaction ID" value="UER00109"/>
</dbReference>
<dbReference type="HAMAP" id="MF_01107">
    <property type="entry name" value="ArgD_aminotrans_3"/>
    <property type="match status" value="1"/>
</dbReference>
<dbReference type="NCBIfam" id="TIGR00707">
    <property type="entry name" value="argD"/>
    <property type="match status" value="1"/>
</dbReference>
<dbReference type="PIRSF" id="PIRSF000521">
    <property type="entry name" value="Transaminase_4ab_Lys_Orn"/>
    <property type="match status" value="1"/>
</dbReference>
<feature type="binding site" evidence="5">
    <location>
        <position position="134"/>
    </location>
    <ligand>
        <name>N(2)-acetyl-L-ornithine</name>
        <dbReference type="ChEBI" id="CHEBI:57805"/>
    </ligand>
</feature>
<dbReference type="NCBIfam" id="NF002325">
    <property type="entry name" value="PRK01278.1"/>
    <property type="match status" value="1"/>
</dbReference>
<dbReference type="PANTHER" id="PTHR11986:SF79">
    <property type="entry name" value="ACETYLORNITHINE AMINOTRANSFERASE, MITOCHONDRIAL"/>
    <property type="match status" value="1"/>
</dbReference>
<accession>A0A133USY2</accession>
<comment type="caution">
    <text evidence="6">The sequence shown here is derived from an EMBL/GenBank/DDBJ whole genome shotgun (WGS) entry which is preliminary data.</text>
</comment>
<evidence type="ECO:0000256" key="3">
    <source>
        <dbReference type="ARBA" id="ARBA00022679"/>
    </source>
</evidence>
<keyword evidence="5" id="KW-0963">Cytoplasm</keyword>
<organism evidence="6 7">
    <name type="scientific">candidate division MSBL1 archaeon SCGC-AAA259I14</name>
    <dbReference type="NCBI Taxonomy" id="1698268"/>
    <lineage>
        <taxon>Archaea</taxon>
        <taxon>Methanobacteriati</taxon>
        <taxon>Methanobacteriota</taxon>
        <taxon>candidate division MSBL1</taxon>
    </lineage>
</organism>
<protein>
    <recommendedName>
        <fullName evidence="5">Acetylornithine aminotransferase</fullName>
        <shortName evidence="5">ACOAT</shortName>
        <ecNumber evidence="5">2.6.1.11</ecNumber>
    </recommendedName>
</protein>
<keyword evidence="3 5" id="KW-0808">Transferase</keyword>
<sequence length="393" mass="43992">MKHLDSEEKHIASTYTREPITLVEGSGVKVKDEEGKEYLDFVAGIAVTGLGHSHPEISEILEKQSQKLVHVSNLYHIKEQAELAKKLAQITPEKIQKFFFCNSGTEAVEAALKLAIKHTGKDKILALRESFHGRTAGSLGVTWKKVYRAPFKSYPFSKCEFISPNDLEGVRESIDEETAALIAEPIQGEGGINVPSQEFLPKVREICREKGVLLIFDEIQTGMCRTGKWFASDHWNVEPDIMTMAKALGNGFPIGCMGAKSEVMGSFEPGNHASTFGGNPLACKVSKKVIEIMLRENIPEHVQRIGDYFKKELEKLSEKHEIVEEVRGLGLMLGVEVDSEENAKTVLEKARENGFLINRTADKVLRFVPPLIIKKKHINKLIKQLDKIFEEIK</sequence>
<evidence type="ECO:0000256" key="2">
    <source>
        <dbReference type="ARBA" id="ARBA00022605"/>
    </source>
</evidence>
<dbReference type="InterPro" id="IPR015421">
    <property type="entry name" value="PyrdxlP-dep_Trfase_major"/>
</dbReference>
<evidence type="ECO:0000313" key="6">
    <source>
        <dbReference type="EMBL" id="KXA97344.1"/>
    </source>
</evidence>
<comment type="subunit">
    <text evidence="5">Homodimer.</text>
</comment>
<feature type="binding site" evidence="5">
    <location>
        <position position="131"/>
    </location>
    <ligand>
        <name>pyridoxal 5'-phosphate</name>
        <dbReference type="ChEBI" id="CHEBI:597326"/>
    </ligand>
</feature>
<dbReference type="GO" id="GO:0005737">
    <property type="term" value="C:cytoplasm"/>
    <property type="evidence" value="ECO:0007669"/>
    <property type="project" value="UniProtKB-SubCell"/>
</dbReference>
<dbReference type="Pfam" id="PF00202">
    <property type="entry name" value="Aminotran_3"/>
    <property type="match status" value="1"/>
</dbReference>
<dbReference type="SUPFAM" id="SSF53383">
    <property type="entry name" value="PLP-dependent transferases"/>
    <property type="match status" value="1"/>
</dbReference>
<feature type="binding site" evidence="5">
    <location>
        <begin position="217"/>
        <end position="220"/>
    </location>
    <ligand>
        <name>pyridoxal 5'-phosphate</name>
        <dbReference type="ChEBI" id="CHEBI:597326"/>
    </ligand>
</feature>
<keyword evidence="1 5" id="KW-0032">Aminotransferase</keyword>
<dbReference type="InterPro" id="IPR050103">
    <property type="entry name" value="Class-III_PLP-dep_AT"/>
</dbReference>
<comment type="cofactor">
    <cofactor evidence="5">
        <name>pyridoxal 5'-phosphate</name>
        <dbReference type="ChEBI" id="CHEBI:597326"/>
    </cofactor>
    <text evidence="5">Binds 1 pyridoxal phosphate per subunit.</text>
</comment>
<dbReference type="Proteomes" id="UP000070414">
    <property type="component" value="Unassembled WGS sequence"/>
</dbReference>
<dbReference type="PATRIC" id="fig|1698268.3.peg.253"/>
<dbReference type="InterPro" id="IPR015424">
    <property type="entry name" value="PyrdxlP-dep_Trfase"/>
</dbReference>
<feature type="modified residue" description="N6-(pyridoxal phosphate)lysine" evidence="5">
    <location>
        <position position="246"/>
    </location>
</feature>
<dbReference type="EMBL" id="LHXS01000016">
    <property type="protein sequence ID" value="KXA97344.1"/>
    <property type="molecule type" value="Genomic_DNA"/>
</dbReference>
<dbReference type="InterPro" id="IPR049704">
    <property type="entry name" value="Aminotrans_3_PPA_site"/>
</dbReference>
<dbReference type="EC" id="2.6.1.11" evidence="5"/>
<comment type="miscellaneous">
    <text evidence="5">May also have succinyldiaminopimelate aminotransferase activity, thus carrying out the corresponding step in lysine biosynthesis.</text>
</comment>
<feature type="binding site" evidence="5">
    <location>
        <position position="274"/>
    </location>
    <ligand>
        <name>N(2)-acetyl-L-ornithine</name>
        <dbReference type="ChEBI" id="CHEBI:57805"/>
    </ligand>
</feature>
<evidence type="ECO:0000256" key="4">
    <source>
        <dbReference type="ARBA" id="ARBA00022898"/>
    </source>
</evidence>
<dbReference type="PANTHER" id="PTHR11986">
    <property type="entry name" value="AMINOTRANSFERASE CLASS III"/>
    <property type="match status" value="1"/>
</dbReference>
<keyword evidence="7" id="KW-1185">Reference proteome</keyword>
<reference evidence="6 7" key="1">
    <citation type="journal article" date="2016" name="Sci. Rep.">
        <title>Metabolic traits of an uncultured archaeal lineage -MSBL1- from brine pools of the Red Sea.</title>
        <authorList>
            <person name="Mwirichia R."/>
            <person name="Alam I."/>
            <person name="Rashid M."/>
            <person name="Vinu M."/>
            <person name="Ba-Alawi W."/>
            <person name="Anthony Kamau A."/>
            <person name="Kamanda Ngugi D."/>
            <person name="Goker M."/>
            <person name="Klenk H.P."/>
            <person name="Bajic V."/>
            <person name="Stingl U."/>
        </authorList>
    </citation>
    <scope>NUCLEOTIDE SEQUENCE [LARGE SCALE GENOMIC DNA]</scope>
    <source>
        <strain evidence="6">SCGC-AAA259I14</strain>
    </source>
</reference>
<dbReference type="FunFam" id="3.40.640.10:FF:000004">
    <property type="entry name" value="Acetylornithine aminotransferase"/>
    <property type="match status" value="1"/>
</dbReference>
<evidence type="ECO:0000256" key="1">
    <source>
        <dbReference type="ARBA" id="ARBA00022576"/>
    </source>
</evidence>
<evidence type="ECO:0000313" key="7">
    <source>
        <dbReference type="Proteomes" id="UP000070414"/>
    </source>
</evidence>
<dbReference type="GO" id="GO:0006526">
    <property type="term" value="P:L-arginine biosynthetic process"/>
    <property type="evidence" value="ECO:0007669"/>
    <property type="project" value="UniProtKB-UniRule"/>
</dbReference>
<keyword evidence="5" id="KW-0055">Arginine biosynthesis</keyword>
<dbReference type="PROSITE" id="PS00600">
    <property type="entry name" value="AA_TRANSFER_CLASS_3"/>
    <property type="match status" value="1"/>
</dbReference>
<comment type="similarity">
    <text evidence="5">Belongs to the class-III pyridoxal-phosphate-dependent aminotransferase family. ArgD subfamily.</text>
</comment>
<dbReference type="GO" id="GO:0003992">
    <property type="term" value="F:N2-acetyl-L-ornithine:2-oxoglutarate 5-aminotransferase activity"/>
    <property type="evidence" value="ECO:0007669"/>
    <property type="project" value="UniProtKB-UniRule"/>
</dbReference>
<dbReference type="InterPro" id="IPR004636">
    <property type="entry name" value="AcOrn/SuccOrn_fam"/>
</dbReference>
<dbReference type="CDD" id="cd00610">
    <property type="entry name" value="OAT_like"/>
    <property type="match status" value="1"/>
</dbReference>